<comment type="caution">
    <text evidence="4">The sequence shown here is derived from an EMBL/GenBank/DDBJ whole genome shotgun (WGS) entry which is preliminary data.</text>
</comment>
<keyword evidence="3" id="KW-0804">Transcription</keyword>
<dbReference type="SMART" id="SM00418">
    <property type="entry name" value="HTH_ARSR"/>
    <property type="match status" value="1"/>
</dbReference>
<dbReference type="EMBL" id="VICD02000317">
    <property type="protein sequence ID" value="KAB8163919.1"/>
    <property type="molecule type" value="Genomic_DNA"/>
</dbReference>
<dbReference type="SUPFAM" id="SSF46785">
    <property type="entry name" value="Winged helix' DNA-binding domain"/>
    <property type="match status" value="1"/>
</dbReference>
<accession>A0A507ZWY2</accession>
<keyword evidence="1" id="KW-0805">Transcription regulation</keyword>
<dbReference type="Pfam" id="PF12840">
    <property type="entry name" value="HTH_20"/>
    <property type="match status" value="1"/>
</dbReference>
<organism evidence="4 5">
    <name type="scientific">Marilutibacter maris</name>
    <dbReference type="NCBI Taxonomy" id="1605891"/>
    <lineage>
        <taxon>Bacteria</taxon>
        <taxon>Pseudomonadati</taxon>
        <taxon>Pseudomonadota</taxon>
        <taxon>Gammaproteobacteria</taxon>
        <taxon>Lysobacterales</taxon>
        <taxon>Lysobacteraceae</taxon>
        <taxon>Marilutibacter</taxon>
    </lineage>
</organism>
<reference evidence="4 5" key="1">
    <citation type="submission" date="2019-10" db="EMBL/GenBank/DDBJ databases">
        <title>Lysobacter alkalisoli sp. nov., isolated from saline-alkaline soil.</title>
        <authorList>
            <person name="Sun J.-Q."/>
        </authorList>
    </citation>
    <scope>NUCLEOTIDE SEQUENCE [LARGE SCALE GENOMIC DNA]</scope>
    <source>
        <strain evidence="4 5">KCTC 42381</strain>
    </source>
</reference>
<dbReference type="AlphaFoldDB" id="A0A507ZWY2"/>
<name>A0A507ZWY2_9GAMM</name>
<dbReference type="InterPro" id="IPR036390">
    <property type="entry name" value="WH_DNA-bd_sf"/>
</dbReference>
<dbReference type="RefSeq" id="WP_141483331.1">
    <property type="nucleotide sequence ID" value="NZ_VICD02000317.1"/>
</dbReference>
<dbReference type="Proteomes" id="UP000320431">
    <property type="component" value="Unassembled WGS sequence"/>
</dbReference>
<dbReference type="GO" id="GO:0003700">
    <property type="term" value="F:DNA-binding transcription factor activity"/>
    <property type="evidence" value="ECO:0007669"/>
    <property type="project" value="InterPro"/>
</dbReference>
<dbReference type="PANTHER" id="PTHR33154:SF32">
    <property type="entry name" value="TRANSCRIPTIONAL REGULATORY PROTEIN"/>
    <property type="match status" value="1"/>
</dbReference>
<protein>
    <submittedName>
        <fullName evidence="4">Helix-turn-helix domain-containing protein</fullName>
    </submittedName>
</protein>
<dbReference type="GO" id="GO:0003677">
    <property type="term" value="F:DNA binding"/>
    <property type="evidence" value="ECO:0007669"/>
    <property type="project" value="UniProtKB-KW"/>
</dbReference>
<sequence length="114" mass="13270">MERSLQIKAMANPGRMRILRLLAEPKKYFGHQWSADPVEFGVCMTLIADELAIAQPTASRHLDILRQAGFIRVRKQHKWSYCKRDEAAIEDYLAWLHGELSVPVQARARTRRQR</sequence>
<keyword evidence="2" id="KW-0238">DNA-binding</keyword>
<evidence type="ECO:0000256" key="3">
    <source>
        <dbReference type="ARBA" id="ARBA00023163"/>
    </source>
</evidence>
<dbReference type="PANTHER" id="PTHR33154">
    <property type="entry name" value="TRANSCRIPTIONAL REGULATOR, ARSR FAMILY"/>
    <property type="match status" value="1"/>
</dbReference>
<evidence type="ECO:0000313" key="5">
    <source>
        <dbReference type="Proteomes" id="UP000320431"/>
    </source>
</evidence>
<dbReference type="PROSITE" id="PS50987">
    <property type="entry name" value="HTH_ARSR_2"/>
    <property type="match status" value="1"/>
</dbReference>
<dbReference type="InterPro" id="IPR051081">
    <property type="entry name" value="HTH_MetalResp_TranReg"/>
</dbReference>
<gene>
    <name evidence="4" type="ORF">FKV24_017705</name>
</gene>
<proteinExistence type="predicted"/>
<dbReference type="InterPro" id="IPR001845">
    <property type="entry name" value="HTH_ArsR_DNA-bd_dom"/>
</dbReference>
<dbReference type="InterPro" id="IPR036388">
    <property type="entry name" value="WH-like_DNA-bd_sf"/>
</dbReference>
<evidence type="ECO:0000256" key="2">
    <source>
        <dbReference type="ARBA" id="ARBA00023125"/>
    </source>
</evidence>
<evidence type="ECO:0000313" key="4">
    <source>
        <dbReference type="EMBL" id="KAB8163919.1"/>
    </source>
</evidence>
<dbReference type="Gene3D" id="1.10.10.10">
    <property type="entry name" value="Winged helix-like DNA-binding domain superfamily/Winged helix DNA-binding domain"/>
    <property type="match status" value="1"/>
</dbReference>
<dbReference type="CDD" id="cd00090">
    <property type="entry name" value="HTH_ARSR"/>
    <property type="match status" value="1"/>
</dbReference>
<evidence type="ECO:0000256" key="1">
    <source>
        <dbReference type="ARBA" id="ARBA00023015"/>
    </source>
</evidence>
<dbReference type="InterPro" id="IPR011991">
    <property type="entry name" value="ArsR-like_HTH"/>
</dbReference>